<feature type="transmembrane region" description="Helical" evidence="1">
    <location>
        <begin position="348"/>
        <end position="370"/>
    </location>
</feature>
<reference evidence="3 4" key="1">
    <citation type="submission" date="2014-11" db="EMBL/GenBank/DDBJ databases">
        <authorList>
            <person name="Wibberg Daniel"/>
        </authorList>
    </citation>
    <scope>NUCLEOTIDE SEQUENCE [LARGE SCALE GENOMIC DNA]</scope>
    <source>
        <strain evidence="3">Rhizoctonia solani AG1-IB 7/3/14</strain>
    </source>
</reference>
<organism evidence="3 4">
    <name type="scientific">Thanatephorus cucumeris (strain AG1-IB / isolate 7/3/14)</name>
    <name type="common">Lettuce bottom rot fungus</name>
    <name type="synonym">Rhizoctonia solani</name>
    <dbReference type="NCBI Taxonomy" id="1108050"/>
    <lineage>
        <taxon>Eukaryota</taxon>
        <taxon>Fungi</taxon>
        <taxon>Dikarya</taxon>
        <taxon>Basidiomycota</taxon>
        <taxon>Agaricomycotina</taxon>
        <taxon>Agaricomycetes</taxon>
        <taxon>Cantharellales</taxon>
        <taxon>Ceratobasidiaceae</taxon>
        <taxon>Rhizoctonia</taxon>
        <taxon>Rhizoctonia solani AG-1</taxon>
    </lineage>
</organism>
<dbReference type="EMBL" id="LN679106">
    <property type="protein sequence ID" value="CEL62724.1"/>
    <property type="molecule type" value="Genomic_DNA"/>
</dbReference>
<name>A0A0B7G0T9_THACB</name>
<protein>
    <recommendedName>
        <fullName evidence="2">Protein kinase domain-containing protein</fullName>
    </recommendedName>
</protein>
<dbReference type="CDD" id="cd00180">
    <property type="entry name" value="PKc"/>
    <property type="match status" value="1"/>
</dbReference>
<dbReference type="PROSITE" id="PS50011">
    <property type="entry name" value="PROTEIN_KINASE_DOM"/>
    <property type="match status" value="1"/>
</dbReference>
<dbReference type="Pfam" id="PF00069">
    <property type="entry name" value="Pkinase"/>
    <property type="match status" value="1"/>
</dbReference>
<evidence type="ECO:0000313" key="3">
    <source>
        <dbReference type="EMBL" id="CEL62724.1"/>
    </source>
</evidence>
<dbReference type="PANTHER" id="PTHR44167">
    <property type="entry name" value="OVARIAN-SPECIFIC SERINE/THREONINE-PROTEIN KINASE LOK-RELATED"/>
    <property type="match status" value="1"/>
</dbReference>
<dbReference type="STRING" id="1108050.A0A0B7G0T9"/>
<dbReference type="InterPro" id="IPR011009">
    <property type="entry name" value="Kinase-like_dom_sf"/>
</dbReference>
<dbReference type="Gene3D" id="1.10.510.10">
    <property type="entry name" value="Transferase(Phosphotransferase) domain 1"/>
    <property type="match status" value="1"/>
</dbReference>
<keyword evidence="1" id="KW-0472">Membrane</keyword>
<dbReference type="OrthoDB" id="5987198at2759"/>
<dbReference type="SUPFAM" id="SSF56112">
    <property type="entry name" value="Protein kinase-like (PK-like)"/>
    <property type="match status" value="1"/>
</dbReference>
<dbReference type="PANTHER" id="PTHR44167:SF24">
    <property type="entry name" value="SERINE_THREONINE-PROTEIN KINASE CHK2"/>
    <property type="match status" value="1"/>
</dbReference>
<evidence type="ECO:0000256" key="1">
    <source>
        <dbReference type="SAM" id="Phobius"/>
    </source>
</evidence>
<feature type="domain" description="Protein kinase" evidence="2">
    <location>
        <begin position="5"/>
        <end position="373"/>
    </location>
</feature>
<dbReference type="GO" id="GO:0004672">
    <property type="term" value="F:protein kinase activity"/>
    <property type="evidence" value="ECO:0007669"/>
    <property type="project" value="InterPro"/>
</dbReference>
<evidence type="ECO:0000313" key="4">
    <source>
        <dbReference type="Proteomes" id="UP000059188"/>
    </source>
</evidence>
<sequence length="373" mass="42952">MSELNSRFLNIGITSSGPEQRTEAEERWASYEPYLLSKGYQLRPRYRKNWVPSWETSGNSPYDCEDKGDTLAIRVLDATRISDNAQVILKLHVPSGEDRNGLEEIEILQHFSSPGFKDDPSNHVVPCLDVFPIPDVSEGSFIVMPLLSKYNLPEFWDLGEVHDFLEQIFEGLEFMHSNNIVHCDIASPNVLMDAKPLYTEPFHPFFQTRALDGKTPLYPAYLRSQRPVRYYFIDFGYSKRFKEGEERKVIGWKAREQTPEQAEGVPYDPFLADIYQLGAIIRRDLIPRISTLRFLLPLARQMTHTTPSKRPSLATARHEMNTHFAGLSGLQKRWPIVPLNVSFRHRCLFFLAGMTTEVIVFLKGLIKLIFLRG</sequence>
<dbReference type="Proteomes" id="UP000059188">
    <property type="component" value="Unassembled WGS sequence"/>
</dbReference>
<proteinExistence type="predicted"/>
<dbReference type="SMART" id="SM00220">
    <property type="entry name" value="S_TKc"/>
    <property type="match status" value="1"/>
</dbReference>
<keyword evidence="1" id="KW-1133">Transmembrane helix</keyword>
<dbReference type="InterPro" id="IPR000719">
    <property type="entry name" value="Prot_kinase_dom"/>
</dbReference>
<dbReference type="AlphaFoldDB" id="A0A0B7G0T9"/>
<keyword evidence="4" id="KW-1185">Reference proteome</keyword>
<gene>
    <name evidence="3" type="ORF">RSOLAG1IB_05081</name>
</gene>
<evidence type="ECO:0000259" key="2">
    <source>
        <dbReference type="PROSITE" id="PS50011"/>
    </source>
</evidence>
<dbReference type="GO" id="GO:0005524">
    <property type="term" value="F:ATP binding"/>
    <property type="evidence" value="ECO:0007669"/>
    <property type="project" value="InterPro"/>
</dbReference>
<keyword evidence="1" id="KW-0812">Transmembrane</keyword>
<accession>A0A0B7G0T9</accession>